<dbReference type="InterPro" id="IPR029309">
    <property type="entry name" value="CaRF"/>
</dbReference>
<dbReference type="PANTHER" id="PTHR47456">
    <property type="entry name" value="PHD-TYPE DOMAIN-CONTAINING PROTEIN"/>
    <property type="match status" value="1"/>
</dbReference>
<dbReference type="Proteomes" id="UP000828390">
    <property type="component" value="Unassembled WGS sequence"/>
</dbReference>
<dbReference type="AlphaFoldDB" id="A0A9D4EP60"/>
<organism evidence="2 3">
    <name type="scientific">Dreissena polymorpha</name>
    <name type="common">Zebra mussel</name>
    <name type="synonym">Mytilus polymorpha</name>
    <dbReference type="NCBI Taxonomy" id="45954"/>
    <lineage>
        <taxon>Eukaryota</taxon>
        <taxon>Metazoa</taxon>
        <taxon>Spiralia</taxon>
        <taxon>Lophotrochozoa</taxon>
        <taxon>Mollusca</taxon>
        <taxon>Bivalvia</taxon>
        <taxon>Autobranchia</taxon>
        <taxon>Heteroconchia</taxon>
        <taxon>Euheterodonta</taxon>
        <taxon>Imparidentia</taxon>
        <taxon>Neoheterodontei</taxon>
        <taxon>Myida</taxon>
        <taxon>Dreissenoidea</taxon>
        <taxon>Dreissenidae</taxon>
        <taxon>Dreissena</taxon>
    </lineage>
</organism>
<evidence type="ECO:0000313" key="2">
    <source>
        <dbReference type="EMBL" id="KAH3782006.1"/>
    </source>
</evidence>
<dbReference type="PANTHER" id="PTHR47456:SF1">
    <property type="entry name" value="PHD-TYPE DOMAIN-CONTAINING PROTEIN"/>
    <property type="match status" value="1"/>
</dbReference>
<feature type="region of interest" description="Disordered" evidence="1">
    <location>
        <begin position="242"/>
        <end position="295"/>
    </location>
</feature>
<protein>
    <submittedName>
        <fullName evidence="2">Uncharacterized protein</fullName>
    </submittedName>
</protein>
<keyword evidence="3" id="KW-1185">Reference proteome</keyword>
<comment type="caution">
    <text evidence="2">The sequence shown here is derived from an EMBL/GenBank/DDBJ whole genome shotgun (WGS) entry which is preliminary data.</text>
</comment>
<feature type="compositionally biased region" description="Basic and acidic residues" evidence="1">
    <location>
        <begin position="83"/>
        <end position="92"/>
    </location>
</feature>
<reference evidence="2" key="1">
    <citation type="journal article" date="2019" name="bioRxiv">
        <title>The Genome of the Zebra Mussel, Dreissena polymorpha: A Resource for Invasive Species Research.</title>
        <authorList>
            <person name="McCartney M.A."/>
            <person name="Auch B."/>
            <person name="Kono T."/>
            <person name="Mallez S."/>
            <person name="Zhang Y."/>
            <person name="Obille A."/>
            <person name="Becker A."/>
            <person name="Abrahante J.E."/>
            <person name="Garbe J."/>
            <person name="Badalamenti J.P."/>
            <person name="Herman A."/>
            <person name="Mangelson H."/>
            <person name="Liachko I."/>
            <person name="Sullivan S."/>
            <person name="Sone E.D."/>
            <person name="Koren S."/>
            <person name="Silverstein K.A.T."/>
            <person name="Beckman K.B."/>
            <person name="Gohl D.M."/>
        </authorList>
    </citation>
    <scope>NUCLEOTIDE SEQUENCE</scope>
    <source>
        <strain evidence="2">Duluth1</strain>
        <tissue evidence="2">Whole animal</tissue>
    </source>
</reference>
<dbReference type="Pfam" id="PF15299">
    <property type="entry name" value="ALS2CR8"/>
    <property type="match status" value="1"/>
</dbReference>
<evidence type="ECO:0000256" key="1">
    <source>
        <dbReference type="SAM" id="MobiDB-lite"/>
    </source>
</evidence>
<feature type="compositionally biased region" description="Polar residues" evidence="1">
    <location>
        <begin position="276"/>
        <end position="295"/>
    </location>
</feature>
<dbReference type="GO" id="GO:0003700">
    <property type="term" value="F:DNA-binding transcription factor activity"/>
    <property type="evidence" value="ECO:0007669"/>
    <property type="project" value="InterPro"/>
</dbReference>
<evidence type="ECO:0000313" key="3">
    <source>
        <dbReference type="Proteomes" id="UP000828390"/>
    </source>
</evidence>
<feature type="region of interest" description="Disordered" evidence="1">
    <location>
        <begin position="76"/>
        <end position="99"/>
    </location>
</feature>
<proteinExistence type="predicted"/>
<accession>A0A9D4EP60</accession>
<gene>
    <name evidence="2" type="ORF">DPMN_159917</name>
</gene>
<reference evidence="2" key="2">
    <citation type="submission" date="2020-11" db="EMBL/GenBank/DDBJ databases">
        <authorList>
            <person name="McCartney M.A."/>
            <person name="Auch B."/>
            <person name="Kono T."/>
            <person name="Mallez S."/>
            <person name="Becker A."/>
            <person name="Gohl D.M."/>
            <person name="Silverstein K.A.T."/>
            <person name="Koren S."/>
            <person name="Bechman K.B."/>
            <person name="Herman A."/>
            <person name="Abrahante J.E."/>
            <person name="Garbe J."/>
        </authorList>
    </citation>
    <scope>NUCLEOTIDE SEQUENCE</scope>
    <source>
        <strain evidence="2">Duluth1</strain>
        <tissue evidence="2">Whole animal</tissue>
    </source>
</reference>
<dbReference type="EMBL" id="JAIWYP010000008">
    <property type="protein sequence ID" value="KAH3782006.1"/>
    <property type="molecule type" value="Genomic_DNA"/>
</dbReference>
<sequence>MTIAAYPTQAEAFAALKKHEIDTTTRFVTGQATKNFGKLEQLDKTSIHKIFWDYDIPYVSCGRKVLFCHHGKDYHRKKKERRRKGDEADHSSYIKPQLTPVTPVTPQRVVQSKKLDCPAKVETDEDPSKHKKNKNSLILRERIASGIHGGTKRFILTLPRLEDHKNHPIGEEAGLTEPIDKELIDVIVQFIDEGVYDSPSMKQHLEQYVLRCHPAILRTNRRFYPAIRTIQNHMNKALRLKFPNGEHKAKVKGSRQREEGSKRKNRTGVTKKNDLSTKNQTKVRPPTQWNPKVNTDGTMFQHHYIDDTADHEDEVVHCPPDYVDEQEVQSATQVIQNIACVLSSMKEDQHLSTQRKRKSDMMSSPDDLYKRELINIEREMLEETRTRNRLLQEMNTKMDTLIALKRVKLFSENQLILEH</sequence>
<name>A0A9D4EP60_DREPO</name>